<gene>
    <name evidence="1" type="ORF">Slati_2884000</name>
</gene>
<sequence length="96" mass="10877">MRIKEQKTALSMWGQRTPSEGREWWLELHELKIGVHIEFHTLQPLVEAVQAIMNDFEGKGCRVLICPGVSLALLVAKMNAHLARTCKTENINPPSE</sequence>
<comment type="caution">
    <text evidence="1">The sequence shown here is derived from an EMBL/GenBank/DDBJ whole genome shotgun (WGS) entry which is preliminary data.</text>
</comment>
<dbReference type="EMBL" id="JACGWN010000010">
    <property type="protein sequence ID" value="KAL0427092.1"/>
    <property type="molecule type" value="Genomic_DNA"/>
</dbReference>
<accession>A0AAW2VCI8</accession>
<name>A0AAW2VCI8_9LAMI</name>
<protein>
    <submittedName>
        <fullName evidence="1">Uncharacterized protein</fullName>
    </submittedName>
</protein>
<dbReference type="AlphaFoldDB" id="A0AAW2VCI8"/>
<organism evidence="1">
    <name type="scientific">Sesamum latifolium</name>
    <dbReference type="NCBI Taxonomy" id="2727402"/>
    <lineage>
        <taxon>Eukaryota</taxon>
        <taxon>Viridiplantae</taxon>
        <taxon>Streptophyta</taxon>
        <taxon>Embryophyta</taxon>
        <taxon>Tracheophyta</taxon>
        <taxon>Spermatophyta</taxon>
        <taxon>Magnoliopsida</taxon>
        <taxon>eudicotyledons</taxon>
        <taxon>Gunneridae</taxon>
        <taxon>Pentapetalae</taxon>
        <taxon>asterids</taxon>
        <taxon>lamiids</taxon>
        <taxon>Lamiales</taxon>
        <taxon>Pedaliaceae</taxon>
        <taxon>Sesamum</taxon>
    </lineage>
</organism>
<evidence type="ECO:0000313" key="1">
    <source>
        <dbReference type="EMBL" id="KAL0427092.1"/>
    </source>
</evidence>
<proteinExistence type="predicted"/>
<reference evidence="1" key="2">
    <citation type="journal article" date="2024" name="Plant">
        <title>Genomic evolution and insights into agronomic trait innovations of Sesamum species.</title>
        <authorList>
            <person name="Miao H."/>
            <person name="Wang L."/>
            <person name="Qu L."/>
            <person name="Liu H."/>
            <person name="Sun Y."/>
            <person name="Le M."/>
            <person name="Wang Q."/>
            <person name="Wei S."/>
            <person name="Zheng Y."/>
            <person name="Lin W."/>
            <person name="Duan Y."/>
            <person name="Cao H."/>
            <person name="Xiong S."/>
            <person name="Wang X."/>
            <person name="Wei L."/>
            <person name="Li C."/>
            <person name="Ma Q."/>
            <person name="Ju M."/>
            <person name="Zhao R."/>
            <person name="Li G."/>
            <person name="Mu C."/>
            <person name="Tian Q."/>
            <person name="Mei H."/>
            <person name="Zhang T."/>
            <person name="Gao T."/>
            <person name="Zhang H."/>
        </authorList>
    </citation>
    <scope>NUCLEOTIDE SEQUENCE</scope>
    <source>
        <strain evidence="1">KEN1</strain>
    </source>
</reference>
<reference evidence="1" key="1">
    <citation type="submission" date="2020-06" db="EMBL/GenBank/DDBJ databases">
        <authorList>
            <person name="Li T."/>
            <person name="Hu X."/>
            <person name="Zhang T."/>
            <person name="Song X."/>
            <person name="Zhang H."/>
            <person name="Dai N."/>
            <person name="Sheng W."/>
            <person name="Hou X."/>
            <person name="Wei L."/>
        </authorList>
    </citation>
    <scope>NUCLEOTIDE SEQUENCE</scope>
    <source>
        <strain evidence="1">KEN1</strain>
        <tissue evidence="1">Leaf</tissue>
    </source>
</reference>